<dbReference type="InterPro" id="IPR029044">
    <property type="entry name" value="Nucleotide-diphossugar_trans"/>
</dbReference>
<evidence type="ECO:0000259" key="1">
    <source>
        <dbReference type="Pfam" id="PF00535"/>
    </source>
</evidence>
<sequence>MNEKISISLCMIVKDEADVIARCLNSVRNALDEIIIVDTGSTDNTKSIVEELGAKVYDFEWIDDFAKARNFSFSKATKDYIMWLDADDILLEEDVNKLINLKSNFDTTIDSVTMNYILGQDEYGNATSQLRRNRLVKRSNNFEWIGPVHEYLSVYGNIHSADINVYHKKLKSSGNRNLRIFEARAERGEEFSPRDTFYFANELYYNNRTDEAITYYEKFINSKQGWVEDNKTACSNIAECYAKKKDMDSFMHYCLKTFQYDIPRADFCCKVAYYFFSSNQLDQAIFWYDLATKLPENKGSLALVQASYSTWIPHIQLCVCYSRQGKFVEANLHNELAAKYIPNNQSVIHNREYLATQLK</sequence>
<dbReference type="Gene3D" id="1.25.40.10">
    <property type="entry name" value="Tetratricopeptide repeat domain"/>
    <property type="match status" value="2"/>
</dbReference>
<protein>
    <submittedName>
        <fullName evidence="2">Glycosyl transferase family 2</fullName>
    </submittedName>
</protein>
<dbReference type="SUPFAM" id="SSF53448">
    <property type="entry name" value="Nucleotide-diphospho-sugar transferases"/>
    <property type="match status" value="1"/>
</dbReference>
<evidence type="ECO:0000313" key="2">
    <source>
        <dbReference type="EMBL" id="SHI30540.1"/>
    </source>
</evidence>
<gene>
    <name evidence="2" type="ORF">SAMN02745941_03585</name>
</gene>
<dbReference type="Proteomes" id="UP000184241">
    <property type="component" value="Unassembled WGS sequence"/>
</dbReference>
<dbReference type="PANTHER" id="PTHR43630">
    <property type="entry name" value="POLY-BETA-1,6-N-ACETYL-D-GLUCOSAMINE SYNTHASE"/>
    <property type="match status" value="1"/>
</dbReference>
<dbReference type="CDD" id="cd02511">
    <property type="entry name" value="Beta4Glucosyltransferase"/>
    <property type="match status" value="1"/>
</dbReference>
<keyword evidence="2" id="KW-0808">Transferase</keyword>
<dbReference type="Pfam" id="PF00535">
    <property type="entry name" value="Glycos_transf_2"/>
    <property type="match status" value="1"/>
</dbReference>
<dbReference type="PANTHER" id="PTHR43630:SF2">
    <property type="entry name" value="GLYCOSYLTRANSFERASE"/>
    <property type="match status" value="1"/>
</dbReference>
<feature type="domain" description="Glycosyltransferase 2-like" evidence="1">
    <location>
        <begin position="8"/>
        <end position="128"/>
    </location>
</feature>
<dbReference type="RefSeq" id="WP_073021711.1">
    <property type="nucleotide sequence ID" value="NZ_FQXU01000012.1"/>
</dbReference>
<dbReference type="AlphaFoldDB" id="A0A1M6A246"/>
<evidence type="ECO:0000313" key="3">
    <source>
        <dbReference type="Proteomes" id="UP000184241"/>
    </source>
</evidence>
<dbReference type="InterPro" id="IPR011990">
    <property type="entry name" value="TPR-like_helical_dom_sf"/>
</dbReference>
<proteinExistence type="predicted"/>
<dbReference type="InterPro" id="IPR001173">
    <property type="entry name" value="Glyco_trans_2-like"/>
</dbReference>
<dbReference type="EMBL" id="FQXU01000012">
    <property type="protein sequence ID" value="SHI30540.1"/>
    <property type="molecule type" value="Genomic_DNA"/>
</dbReference>
<reference evidence="2 3" key="1">
    <citation type="submission" date="2016-11" db="EMBL/GenBank/DDBJ databases">
        <authorList>
            <person name="Jaros S."/>
            <person name="Januszkiewicz K."/>
            <person name="Wedrychowicz H."/>
        </authorList>
    </citation>
    <scope>NUCLEOTIDE SEQUENCE [LARGE SCALE GENOMIC DNA]</scope>
    <source>
        <strain evidence="2 3">DSM 6191</strain>
    </source>
</reference>
<dbReference type="GO" id="GO:0016740">
    <property type="term" value="F:transferase activity"/>
    <property type="evidence" value="ECO:0007669"/>
    <property type="project" value="UniProtKB-KW"/>
</dbReference>
<name>A0A1M6A246_9CLOT</name>
<dbReference type="SUPFAM" id="SSF48452">
    <property type="entry name" value="TPR-like"/>
    <property type="match status" value="1"/>
</dbReference>
<organism evidence="2 3">
    <name type="scientific">Clostridium intestinale DSM 6191</name>
    <dbReference type="NCBI Taxonomy" id="1121320"/>
    <lineage>
        <taxon>Bacteria</taxon>
        <taxon>Bacillati</taxon>
        <taxon>Bacillota</taxon>
        <taxon>Clostridia</taxon>
        <taxon>Eubacteriales</taxon>
        <taxon>Clostridiaceae</taxon>
        <taxon>Clostridium</taxon>
    </lineage>
</organism>
<accession>A0A1M6A246</accession>
<dbReference type="Gene3D" id="3.90.550.10">
    <property type="entry name" value="Spore Coat Polysaccharide Biosynthesis Protein SpsA, Chain A"/>
    <property type="match status" value="1"/>
</dbReference>